<keyword evidence="5" id="KW-0862">Zinc</keyword>
<dbReference type="PROSITE" id="PS50157">
    <property type="entry name" value="ZINC_FINGER_C2H2_2"/>
    <property type="match status" value="2"/>
</dbReference>
<dbReference type="GO" id="GO:0000981">
    <property type="term" value="F:DNA-binding transcription factor activity, RNA polymerase II-specific"/>
    <property type="evidence" value="ECO:0007669"/>
    <property type="project" value="TreeGrafter"/>
</dbReference>
<dbReference type="GO" id="GO:0008270">
    <property type="term" value="F:zinc ion binding"/>
    <property type="evidence" value="ECO:0007669"/>
    <property type="project" value="UniProtKB-KW"/>
</dbReference>
<dbReference type="SMART" id="SM00355">
    <property type="entry name" value="ZnF_C2H2"/>
    <property type="match status" value="2"/>
</dbReference>
<dbReference type="EMBL" id="BTSX01000002">
    <property type="protein sequence ID" value="GMS86285.1"/>
    <property type="molecule type" value="Genomic_DNA"/>
</dbReference>
<dbReference type="PANTHER" id="PTHR24394">
    <property type="entry name" value="ZINC FINGER PROTEIN"/>
    <property type="match status" value="1"/>
</dbReference>
<evidence type="ECO:0000256" key="7">
    <source>
        <dbReference type="PROSITE-ProRule" id="PRU00042"/>
    </source>
</evidence>
<dbReference type="Pfam" id="PF00096">
    <property type="entry name" value="zf-C2H2"/>
    <property type="match status" value="2"/>
</dbReference>
<dbReference type="GO" id="GO:0005634">
    <property type="term" value="C:nucleus"/>
    <property type="evidence" value="ECO:0007669"/>
    <property type="project" value="UniProtKB-SubCell"/>
</dbReference>
<keyword evidence="3" id="KW-0677">Repeat</keyword>
<accession>A0AAV5ST81</accession>
<dbReference type="InterPro" id="IPR013087">
    <property type="entry name" value="Znf_C2H2_type"/>
</dbReference>
<evidence type="ECO:0000256" key="1">
    <source>
        <dbReference type="ARBA" id="ARBA00004123"/>
    </source>
</evidence>
<comment type="subcellular location">
    <subcellularLocation>
        <location evidence="1">Nucleus</location>
    </subcellularLocation>
</comment>
<keyword evidence="4 7" id="KW-0863">Zinc-finger</keyword>
<dbReference type="PANTHER" id="PTHR24394:SF29">
    <property type="entry name" value="MYONEURIN"/>
    <property type="match status" value="1"/>
</dbReference>
<name>A0AAV5ST81_9BILA</name>
<dbReference type="Proteomes" id="UP001432027">
    <property type="component" value="Unassembled WGS sequence"/>
</dbReference>
<keyword evidence="6" id="KW-0539">Nucleus</keyword>
<dbReference type="InterPro" id="IPR036236">
    <property type="entry name" value="Znf_C2H2_sf"/>
</dbReference>
<gene>
    <name evidence="9" type="ORF">PENTCL1PPCAC_8458</name>
</gene>
<proteinExistence type="predicted"/>
<keyword evidence="10" id="KW-1185">Reference proteome</keyword>
<evidence type="ECO:0000313" key="9">
    <source>
        <dbReference type="EMBL" id="GMS86285.1"/>
    </source>
</evidence>
<evidence type="ECO:0000256" key="5">
    <source>
        <dbReference type="ARBA" id="ARBA00022833"/>
    </source>
</evidence>
<evidence type="ECO:0000259" key="8">
    <source>
        <dbReference type="PROSITE" id="PS50157"/>
    </source>
</evidence>
<dbReference type="PROSITE" id="PS00028">
    <property type="entry name" value="ZINC_FINGER_C2H2_1"/>
    <property type="match status" value="2"/>
</dbReference>
<evidence type="ECO:0000313" key="10">
    <source>
        <dbReference type="Proteomes" id="UP001432027"/>
    </source>
</evidence>
<keyword evidence="2" id="KW-0479">Metal-binding</keyword>
<dbReference type="FunFam" id="3.30.160.60:FF:000303">
    <property type="entry name" value="Zinc finger protein 41"/>
    <property type="match status" value="1"/>
</dbReference>
<dbReference type="GO" id="GO:1990837">
    <property type="term" value="F:sequence-specific double-stranded DNA binding"/>
    <property type="evidence" value="ECO:0007669"/>
    <property type="project" value="UniProtKB-ARBA"/>
</dbReference>
<dbReference type="SUPFAM" id="SSF57667">
    <property type="entry name" value="beta-beta-alpha zinc fingers"/>
    <property type="match status" value="1"/>
</dbReference>
<evidence type="ECO:0000256" key="4">
    <source>
        <dbReference type="ARBA" id="ARBA00022771"/>
    </source>
</evidence>
<comment type="caution">
    <text evidence="9">The sequence shown here is derived from an EMBL/GenBank/DDBJ whole genome shotgun (WGS) entry which is preliminary data.</text>
</comment>
<feature type="domain" description="C2H2-type" evidence="8">
    <location>
        <begin position="61"/>
        <end position="88"/>
    </location>
</feature>
<dbReference type="FunFam" id="3.30.160.60:FF:001297">
    <property type="entry name" value="Zinc finger and SCAN domain-containing protein 2"/>
    <property type="match status" value="1"/>
</dbReference>
<protein>
    <recommendedName>
        <fullName evidence="8">C2H2-type domain-containing protein</fullName>
    </recommendedName>
</protein>
<dbReference type="AlphaFoldDB" id="A0AAV5ST81"/>
<feature type="domain" description="C2H2-type" evidence="8">
    <location>
        <begin position="94"/>
        <end position="121"/>
    </location>
</feature>
<reference evidence="9" key="1">
    <citation type="submission" date="2023-10" db="EMBL/GenBank/DDBJ databases">
        <title>Genome assembly of Pristionchus species.</title>
        <authorList>
            <person name="Yoshida K."/>
            <person name="Sommer R.J."/>
        </authorList>
    </citation>
    <scope>NUCLEOTIDE SEQUENCE</scope>
    <source>
        <strain evidence="9">RS0144</strain>
    </source>
</reference>
<evidence type="ECO:0000256" key="3">
    <source>
        <dbReference type="ARBA" id="ARBA00022737"/>
    </source>
</evidence>
<organism evidence="9 10">
    <name type="scientific">Pristionchus entomophagus</name>
    <dbReference type="NCBI Taxonomy" id="358040"/>
    <lineage>
        <taxon>Eukaryota</taxon>
        <taxon>Metazoa</taxon>
        <taxon>Ecdysozoa</taxon>
        <taxon>Nematoda</taxon>
        <taxon>Chromadorea</taxon>
        <taxon>Rhabditida</taxon>
        <taxon>Rhabditina</taxon>
        <taxon>Diplogasteromorpha</taxon>
        <taxon>Diplogasteroidea</taxon>
        <taxon>Neodiplogasteridae</taxon>
        <taxon>Pristionchus</taxon>
    </lineage>
</organism>
<dbReference type="Gene3D" id="3.30.160.60">
    <property type="entry name" value="Classic Zinc Finger"/>
    <property type="match status" value="2"/>
</dbReference>
<evidence type="ECO:0000256" key="2">
    <source>
        <dbReference type="ARBA" id="ARBA00022723"/>
    </source>
</evidence>
<sequence length="132" mass="15342">MTKKRRNRSNVTNVESNSPSWETLEYTKKFIYVSYNSKIYRIGTLRKTVILSDDEDSKKPFKCEECGMQFSRSSNLQVHTATHLSDDNPNKNKFKCEICGKAFITSSNLKIHMQKHAGTYFTNINLIIYCIQ</sequence>
<evidence type="ECO:0000256" key="6">
    <source>
        <dbReference type="ARBA" id="ARBA00023242"/>
    </source>
</evidence>